<evidence type="ECO:0000313" key="3">
    <source>
        <dbReference type="EMBL" id="PAP75603.1"/>
    </source>
</evidence>
<dbReference type="EMBL" id="MQWD01000001">
    <property type="protein sequence ID" value="PAP75603.1"/>
    <property type="molecule type" value="Genomic_DNA"/>
</dbReference>
<feature type="chain" id="PRO_5012876875" description="Amidohydrolase 3 domain-containing protein" evidence="1">
    <location>
        <begin position="22"/>
        <end position="565"/>
    </location>
</feature>
<dbReference type="SUPFAM" id="SSF51556">
    <property type="entry name" value="Metallo-dependent hydrolases"/>
    <property type="match status" value="1"/>
</dbReference>
<dbReference type="PANTHER" id="PTHR22642:SF2">
    <property type="entry name" value="PROTEIN LONG AFTER FAR-RED 3"/>
    <property type="match status" value="1"/>
</dbReference>
<feature type="domain" description="Amidohydrolase 3" evidence="2">
    <location>
        <begin position="89"/>
        <end position="561"/>
    </location>
</feature>
<protein>
    <recommendedName>
        <fullName evidence="2">Amidohydrolase 3 domain-containing protein</fullName>
    </recommendedName>
</protein>
<dbReference type="OrthoDB" id="9767366at2"/>
<dbReference type="Gene3D" id="3.10.310.70">
    <property type="match status" value="1"/>
</dbReference>
<accession>A0A271IWK8</accession>
<sequence>MRHALASTRHPALAIALLVFAACTAPLPAAQQPAVEPSPASPTLILHHAVVFTADPARPYAEAVAIAGERVVAVGTDAEVRALAGPETEVLDLGGRLVVPGLNDAHVHVGPWPEGMHSLGLSGRAEPSWAAVLDSVRAAAARIPAGTWLQGSIGGDALDAPAAGRFALDAVAPSHPVMLTGWTGHGLILNTAALNALGFSLTEPDRPGGLFGRVAGTDTLDGRLWEYPQLDVVRRLSDPLTRADAVATYRAFADQMVRWGVTSVQQMENDRPLAETLAALAEADVPLRWGVFAWPMPLRSVDEPRPDATRPAGLPARVRVLGTKWMLDGTPVERGAALRQPYADRPDWAGRLNFTDVELRAILQSARDRDDQTAFHIVGDATLDRVMDVMEDLAPAETWRARRVRIEHGEGLAPDLLPRAAALGMVLVQNPLHFAIPDVMAARYGADRLPEVQLLRSAAEAGVPVALGADAGGSGRNPWLNLMLATLHPVNPSEALSREAALVAYTRGSAVAEHAETDKGTLAPGMLADLAVLSQNVLDVPPDALPDTESVLAVIGGVIVYRTLP</sequence>
<dbReference type="AlphaFoldDB" id="A0A271IWK8"/>
<dbReference type="Pfam" id="PF07969">
    <property type="entry name" value="Amidohydro_3"/>
    <property type="match status" value="1"/>
</dbReference>
<gene>
    <name evidence="3" type="ORF">BSZ37_03705</name>
</gene>
<dbReference type="InterPro" id="IPR011059">
    <property type="entry name" value="Metal-dep_hydrolase_composite"/>
</dbReference>
<organism evidence="3 4">
    <name type="scientific">Rubrivirga marina</name>
    <dbReference type="NCBI Taxonomy" id="1196024"/>
    <lineage>
        <taxon>Bacteria</taxon>
        <taxon>Pseudomonadati</taxon>
        <taxon>Rhodothermota</taxon>
        <taxon>Rhodothermia</taxon>
        <taxon>Rhodothermales</taxon>
        <taxon>Rubricoccaceae</taxon>
        <taxon>Rubrivirga</taxon>
    </lineage>
</organism>
<dbReference type="GO" id="GO:0016810">
    <property type="term" value="F:hydrolase activity, acting on carbon-nitrogen (but not peptide) bonds"/>
    <property type="evidence" value="ECO:0007669"/>
    <property type="project" value="InterPro"/>
</dbReference>
<dbReference type="Gene3D" id="3.20.20.140">
    <property type="entry name" value="Metal-dependent hydrolases"/>
    <property type="match status" value="1"/>
</dbReference>
<evidence type="ECO:0000256" key="1">
    <source>
        <dbReference type="SAM" id="SignalP"/>
    </source>
</evidence>
<evidence type="ECO:0000259" key="2">
    <source>
        <dbReference type="Pfam" id="PF07969"/>
    </source>
</evidence>
<dbReference type="InterPro" id="IPR032466">
    <property type="entry name" value="Metal_Hydrolase"/>
</dbReference>
<dbReference type="SUPFAM" id="SSF51338">
    <property type="entry name" value="Composite domain of metallo-dependent hydrolases"/>
    <property type="match status" value="1"/>
</dbReference>
<proteinExistence type="predicted"/>
<keyword evidence="4" id="KW-1185">Reference proteome</keyword>
<dbReference type="PANTHER" id="PTHR22642">
    <property type="entry name" value="IMIDAZOLONEPROPIONASE"/>
    <property type="match status" value="1"/>
</dbReference>
<name>A0A271IWK8_9BACT</name>
<dbReference type="Proteomes" id="UP000216339">
    <property type="component" value="Unassembled WGS sequence"/>
</dbReference>
<dbReference type="RefSeq" id="WP_095509245.1">
    <property type="nucleotide sequence ID" value="NZ_MQWD01000001.1"/>
</dbReference>
<dbReference type="Gene3D" id="2.30.40.10">
    <property type="entry name" value="Urease, subunit C, domain 1"/>
    <property type="match status" value="1"/>
</dbReference>
<feature type="signal peptide" evidence="1">
    <location>
        <begin position="1"/>
        <end position="21"/>
    </location>
</feature>
<dbReference type="InterPro" id="IPR013108">
    <property type="entry name" value="Amidohydro_3"/>
</dbReference>
<reference evidence="3 4" key="1">
    <citation type="submission" date="2016-11" db="EMBL/GenBank/DDBJ databases">
        <title>Study of marine rhodopsin-containing bacteria.</title>
        <authorList>
            <person name="Yoshizawa S."/>
            <person name="Kumagai Y."/>
            <person name="Kogure K."/>
        </authorList>
    </citation>
    <scope>NUCLEOTIDE SEQUENCE [LARGE SCALE GENOMIC DNA]</scope>
    <source>
        <strain evidence="3 4">SAORIC-28</strain>
    </source>
</reference>
<dbReference type="PROSITE" id="PS51257">
    <property type="entry name" value="PROKAR_LIPOPROTEIN"/>
    <property type="match status" value="1"/>
</dbReference>
<comment type="caution">
    <text evidence="3">The sequence shown here is derived from an EMBL/GenBank/DDBJ whole genome shotgun (WGS) entry which is preliminary data.</text>
</comment>
<keyword evidence="1" id="KW-0732">Signal</keyword>
<evidence type="ECO:0000313" key="4">
    <source>
        <dbReference type="Proteomes" id="UP000216339"/>
    </source>
</evidence>